<comment type="caution">
    <text evidence="1">The sequence shown here is derived from an EMBL/GenBank/DDBJ whole genome shotgun (WGS) entry which is preliminary data.</text>
</comment>
<keyword evidence="2" id="KW-1185">Reference proteome</keyword>
<organism evidence="1 2">
    <name type="scientific">Muribaculum caecicola</name>
    <dbReference type="NCBI Taxonomy" id="3038144"/>
    <lineage>
        <taxon>Bacteria</taxon>
        <taxon>Pseudomonadati</taxon>
        <taxon>Bacteroidota</taxon>
        <taxon>Bacteroidia</taxon>
        <taxon>Bacteroidales</taxon>
        <taxon>Muribaculaceae</taxon>
        <taxon>Muribaculum</taxon>
    </lineage>
</organism>
<gene>
    <name evidence="1" type="primary">purL</name>
    <name evidence="1" type="synonym">purI</name>
    <name evidence="1" type="ORF">E5990_06590</name>
</gene>
<proteinExistence type="predicted"/>
<keyword evidence="1" id="KW-0436">Ligase</keyword>
<protein>
    <submittedName>
        <fullName evidence="1">Phosphoribosylformylglycinamidine synthase</fullName>
        <ecNumber evidence="1">6.3.5.3</ecNumber>
    </submittedName>
</protein>
<evidence type="ECO:0000313" key="1">
    <source>
        <dbReference type="EMBL" id="THG50547.1"/>
    </source>
</evidence>
<evidence type="ECO:0000313" key="2">
    <source>
        <dbReference type="Proteomes" id="UP000305401"/>
    </source>
</evidence>
<sequence length="1235" mass="134985">MIVFFKKNANGIIAVETEKKLSVADTEKLTWLFSGATPLSSTSLKGKFIGPRREMITPWSTNAVEITQNMGLSGISRIEEFYRVPTGNETIKFDKMLQRVYDGLNSKIFNIDKQPDKIVHIGDISEYNKSEGLALSPEEEQYLHDLAQKLGRPLTDSEVFGFSQVNSEHCRHKIFNGSFVIDGQEKELSLFKLIKKTSQVNPNRLVSAYKDNVAFIEGPKVDQFYPVNPDRPDFFEIKPVDTVISLKAETHNFPTTVEPFNGAATGTGGEIRDRLGGGKASLPIAGTAVYMTSYPRMSAEHRWEAMMDPRTWLYQTPSDILIKASNGASDFGNKFGQPLICGSLLTFEHEENNKKYAYDKVIMLAGGVGFAAKKDAIKGTPEPGEKVVVMGGDNYRIGMGGGAVSSVETGQYAGAIELNAVQRANPEMQKRVSNVIRALAESDNNPIISIHDHGAGGHLNALSELVEATGGKINMAALPVGDKTLSAKEIVGNESQERMGMIISDSDIEYVQRIAQRERAPFYVVGETTNDNRFTFEQADGVKPIDLAMADMFGNSPKTILTDNTVNTTYSDITYKEADIDTYLSDVLSLEAVACKDWLTNKVDRSVTGKIARQQCQGEIQLPLSDCGVVSLDYTGRHGIATSIGHAPQVAMIDPAKGSVMAVAESLTNIVGAPLAEGLKSISLSANWMWPCKNPGEDAALYKAVEACSDFACSLGINIPTGKDSLSMTQKYGDDKVFAPGTVIISAAGETGNVRKTLSPVLRSKKSTLYYIDFSADNMKLGGSALAQTLNKLGSEAPTVTSPEYFAATFNTVQQLVDKKKILAAHDISAGGLITTLLEMTFANTNNGISFNTDGFAALGQTDLVKILFAENPALVIQVSQNHTEAVEKALADSGIRYCAIGTPCGERVIELNHQGTTRLIGIDYYRDVWFRSSYLMDAVQSGEKCASLRFANYKKQPIRYRFPANFNGKLASRGLDISRKQKTGIKAAIIREKGVNGDREMAFSLYLAGFDVKDVHMTDLMTGRETLDDINMIVFCGGFSNSDVLGSAKGWASGFRYNENAQKALERFYARPDTLSLGICNGCQLMMELNLVCPEHARKATMEHNVSHKFESQFLGLTIPQNNSVMLGSLAGSKLGIWVAHGEGRFNLPESMDSYNVVARYSYASYPGNPNGSRGAVAGLVSNDGRHLAMMPHLERAIFPWQCGFYPDTHASDEVTPWIDAFVNARKWIEEKTK</sequence>
<reference evidence="1" key="1">
    <citation type="submission" date="2019-04" db="EMBL/GenBank/DDBJ databases">
        <title>Microbes associate with the intestines of laboratory mice.</title>
        <authorList>
            <person name="Navarre W."/>
            <person name="Wong E."/>
            <person name="Huang K.C."/>
            <person name="Tropini C."/>
            <person name="Ng K."/>
            <person name="Yu B."/>
        </authorList>
    </citation>
    <scope>NUCLEOTIDE SEQUENCE</scope>
    <source>
        <strain evidence="1">NM86_A22</strain>
    </source>
</reference>
<accession>A0AC61S4Y1</accession>
<dbReference type="EC" id="6.3.5.3" evidence="1"/>
<dbReference type="EMBL" id="SSTG01000071">
    <property type="protein sequence ID" value="THG50547.1"/>
    <property type="molecule type" value="Genomic_DNA"/>
</dbReference>
<name>A0AC61S4Y1_9BACT</name>
<dbReference type="Proteomes" id="UP000305401">
    <property type="component" value="Unassembled WGS sequence"/>
</dbReference>